<sequence length="960" mass="104759">MSAAAPRRPVSAARKNVPNPNSKLKRPAPAAIPENHSQPAKKRIVEAPPPSKPSTTTRPQPARPQSTVNPNLITPRFPSSSTTAAPTKPSPLTREVESRPVIIVDESDDDAEPPSAHAAISEYRAPCPIVIPDDAPKAAPDNDVFDIQITKPAKTAPSALAAALAQRGYVQQAGSVLPKKIERPLASLNQQIRSTAIKPPLISKPPPASHAGASSSAPNTLFASRAAAYVSPSSITALSKTSRPISTKRPPASASAVIKTGQPPQLKPLLACKVPLTKRQKVVERFYDEFRRIYAPLLAARPTAAHQHAVHQETQLLGRATAAGYSNVAIEILRRLKERPVAEDEKDVGIDGEWKPRPRVVIAEPPMDELEKLTTPIDQLRLMGYPFPPDETTDVTTQAAEQEDEMAEQHEKCDRCSKRFVPDWPLEEADMTVCRHHWGYARSLVSNGVKERQWSCCQQSLESQGCTEGPHVFKEEDTALLEKRIPFTVLPPSSPTAAKIVGIDCEMSYTTGGMELTRLTIVPYIPNPPSGSNSANPTPLIDELVRTTYPVLDYNTRWSGISSLDSARYDIDGIKDLMATVVGRDTIIVGHGLENDLKAMRLYHTRIIDTAFLFPHPRGLPQRHSLRLLTQKVLGRFIQQGGSAGHDSAQDAVAALDLKCKKHDAYPTGGSGDVVTITDVAPIPTALPTGLPTTDMGDWLPTPTPTQSTTTPVQTAEPVNYDEVEVEDEVEEVKKEEPKKEEPKKEDPKTDEPKKNDEVPKQDVVSIEKPADEKPKVEEVVEDIKDTVSDVADIISDTPAAALVRATAAAAKSAFWGQMNKGIGSWFRASSKQDSTNGKSWCGYPYKDYTPGFAPDILQMTGGVHAVYPNPKWAPSAQKYCGLEAIVKNPVNGKTMKLYIVDAFDHQYVKSPGSIDVMIKAWEQLWGGKADSKLKVMKDLQWTLTGNRNPKYAFQGKGDN</sequence>
<dbReference type="PANTHER" id="PTHR12801:SF115">
    <property type="entry name" value="FI18136P1-RELATED"/>
    <property type="match status" value="1"/>
</dbReference>
<proteinExistence type="inferred from homology"/>
<keyword evidence="4" id="KW-0378">Hydrolase</keyword>
<feature type="compositionally biased region" description="Acidic residues" evidence="7">
    <location>
        <begin position="720"/>
        <end position="731"/>
    </location>
</feature>
<dbReference type="SMART" id="SM00479">
    <property type="entry name" value="EXOIII"/>
    <property type="match status" value="1"/>
</dbReference>
<evidence type="ECO:0000313" key="9">
    <source>
        <dbReference type="EMBL" id="TPX55823.1"/>
    </source>
</evidence>
<dbReference type="PANTHER" id="PTHR12801">
    <property type="entry name" value="RNA EXONUCLEASE REXO1 / RECO3 FAMILY MEMBER-RELATED"/>
    <property type="match status" value="1"/>
</dbReference>
<organism evidence="9 10">
    <name type="scientific">Powellomyces hirtus</name>
    <dbReference type="NCBI Taxonomy" id="109895"/>
    <lineage>
        <taxon>Eukaryota</taxon>
        <taxon>Fungi</taxon>
        <taxon>Fungi incertae sedis</taxon>
        <taxon>Chytridiomycota</taxon>
        <taxon>Chytridiomycota incertae sedis</taxon>
        <taxon>Chytridiomycetes</taxon>
        <taxon>Spizellomycetales</taxon>
        <taxon>Powellomycetaceae</taxon>
        <taxon>Powellomyces</taxon>
    </lineage>
</organism>
<reference evidence="9 10" key="1">
    <citation type="journal article" date="2019" name="Sci. Rep.">
        <title>Comparative genomics of chytrid fungi reveal insights into the obligate biotrophic and pathogenic lifestyle of Synchytrium endobioticum.</title>
        <authorList>
            <person name="van de Vossenberg B.T.L.H."/>
            <person name="Warris S."/>
            <person name="Nguyen H.D.T."/>
            <person name="van Gent-Pelzer M.P.E."/>
            <person name="Joly D.L."/>
            <person name="van de Geest H.C."/>
            <person name="Bonants P.J.M."/>
            <person name="Smith D.S."/>
            <person name="Levesque C.A."/>
            <person name="van der Lee T.A.J."/>
        </authorList>
    </citation>
    <scope>NUCLEOTIDE SEQUENCE [LARGE SCALE GENOMIC DNA]</scope>
    <source>
        <strain evidence="9 10">CBS 809.83</strain>
    </source>
</reference>
<dbReference type="InterPro" id="IPR047021">
    <property type="entry name" value="REXO1/3/4-like"/>
</dbReference>
<feature type="compositionally biased region" description="Low complexity" evidence="7">
    <location>
        <begin position="1"/>
        <end position="14"/>
    </location>
</feature>
<gene>
    <name evidence="9" type="ORF">PhCBS80983_g04993</name>
</gene>
<dbReference type="GO" id="GO:0003676">
    <property type="term" value="F:nucleic acid binding"/>
    <property type="evidence" value="ECO:0007669"/>
    <property type="project" value="InterPro"/>
</dbReference>
<dbReference type="GO" id="GO:0005634">
    <property type="term" value="C:nucleus"/>
    <property type="evidence" value="ECO:0007669"/>
    <property type="project" value="UniProtKB-SubCell"/>
</dbReference>
<evidence type="ECO:0000259" key="8">
    <source>
        <dbReference type="SMART" id="SM00479"/>
    </source>
</evidence>
<evidence type="ECO:0000256" key="2">
    <source>
        <dbReference type="ARBA" id="ARBA00006357"/>
    </source>
</evidence>
<feature type="compositionally biased region" description="Polar residues" evidence="7">
    <location>
        <begin position="63"/>
        <end position="72"/>
    </location>
</feature>
<dbReference type="GO" id="GO:0004527">
    <property type="term" value="F:exonuclease activity"/>
    <property type="evidence" value="ECO:0007669"/>
    <property type="project" value="UniProtKB-KW"/>
</dbReference>
<evidence type="ECO:0000256" key="1">
    <source>
        <dbReference type="ARBA" id="ARBA00004123"/>
    </source>
</evidence>
<feature type="region of interest" description="Disordered" evidence="7">
    <location>
        <begin position="239"/>
        <end position="260"/>
    </location>
</feature>
<evidence type="ECO:0000256" key="6">
    <source>
        <dbReference type="ARBA" id="ARBA00023242"/>
    </source>
</evidence>
<keyword evidence="5" id="KW-0269">Exonuclease</keyword>
<protein>
    <recommendedName>
        <fullName evidence="8">Exonuclease domain-containing protein</fullName>
    </recommendedName>
</protein>
<evidence type="ECO:0000256" key="4">
    <source>
        <dbReference type="ARBA" id="ARBA00022801"/>
    </source>
</evidence>
<feature type="compositionally biased region" description="Basic and acidic residues" evidence="7">
    <location>
        <begin position="732"/>
        <end position="761"/>
    </location>
</feature>
<evidence type="ECO:0000256" key="3">
    <source>
        <dbReference type="ARBA" id="ARBA00022722"/>
    </source>
</evidence>
<dbReference type="InterPro" id="IPR036397">
    <property type="entry name" value="RNaseH_sf"/>
</dbReference>
<feature type="region of interest" description="Disordered" evidence="7">
    <location>
        <begin position="1"/>
        <end position="100"/>
    </location>
</feature>
<feature type="region of interest" description="Disordered" evidence="7">
    <location>
        <begin position="686"/>
        <end position="777"/>
    </location>
</feature>
<comment type="caution">
    <text evidence="9">The sequence shown here is derived from an EMBL/GenBank/DDBJ whole genome shotgun (WGS) entry which is preliminary data.</text>
</comment>
<evidence type="ECO:0000256" key="7">
    <source>
        <dbReference type="SAM" id="MobiDB-lite"/>
    </source>
</evidence>
<feature type="region of interest" description="Disordered" evidence="7">
    <location>
        <begin position="198"/>
        <end position="217"/>
    </location>
</feature>
<dbReference type="SUPFAM" id="SSF53098">
    <property type="entry name" value="Ribonuclease H-like"/>
    <property type="match status" value="1"/>
</dbReference>
<dbReference type="InterPro" id="IPR034922">
    <property type="entry name" value="REX1-like_exo"/>
</dbReference>
<keyword evidence="10" id="KW-1185">Reference proteome</keyword>
<comment type="similarity">
    <text evidence="2">Belongs to the REXO1/REXO3 family.</text>
</comment>
<evidence type="ECO:0000313" key="10">
    <source>
        <dbReference type="Proteomes" id="UP000318582"/>
    </source>
</evidence>
<comment type="subcellular location">
    <subcellularLocation>
        <location evidence="1">Nucleus</location>
    </subcellularLocation>
</comment>
<dbReference type="Proteomes" id="UP000318582">
    <property type="component" value="Unassembled WGS sequence"/>
</dbReference>
<feature type="domain" description="Exonuclease" evidence="8">
    <location>
        <begin position="499"/>
        <end position="668"/>
    </location>
</feature>
<feature type="compositionally biased region" description="Low complexity" evidence="7">
    <location>
        <begin position="705"/>
        <end position="719"/>
    </location>
</feature>
<dbReference type="EMBL" id="QEAQ01000094">
    <property type="protein sequence ID" value="TPX55823.1"/>
    <property type="molecule type" value="Genomic_DNA"/>
</dbReference>
<dbReference type="CDD" id="cd06145">
    <property type="entry name" value="REX1_like"/>
    <property type="match status" value="1"/>
</dbReference>
<dbReference type="Gene3D" id="3.30.420.10">
    <property type="entry name" value="Ribonuclease H-like superfamily/Ribonuclease H"/>
    <property type="match status" value="1"/>
</dbReference>
<feature type="compositionally biased region" description="Low complexity" evidence="7">
    <location>
        <begin position="78"/>
        <end position="93"/>
    </location>
</feature>
<accession>A0A507DVS1</accession>
<name>A0A507DVS1_9FUNG</name>
<keyword evidence="6" id="KW-0539">Nucleus</keyword>
<dbReference type="AlphaFoldDB" id="A0A507DVS1"/>
<dbReference type="InterPro" id="IPR012337">
    <property type="entry name" value="RNaseH-like_sf"/>
</dbReference>
<evidence type="ECO:0000256" key="5">
    <source>
        <dbReference type="ARBA" id="ARBA00022839"/>
    </source>
</evidence>
<dbReference type="InterPro" id="IPR013520">
    <property type="entry name" value="Ribonucl_H"/>
</dbReference>
<dbReference type="STRING" id="109895.A0A507DVS1"/>
<keyword evidence="3" id="KW-0540">Nuclease</keyword>